<name>A0A1N6Z9T8_9ACTN</name>
<evidence type="ECO:0000313" key="1">
    <source>
        <dbReference type="EMBL" id="SIR23567.1"/>
    </source>
</evidence>
<evidence type="ECO:0000313" key="2">
    <source>
        <dbReference type="Proteomes" id="UP000186004"/>
    </source>
</evidence>
<dbReference type="AlphaFoldDB" id="A0A1N6Z9T8"/>
<sequence length="165" mass="19095">MRQWMSTLSEDVALRSVNWWLQTRWIAQLHVYDRALTAEARREWGELVLSLTERAERFAGYDRWDAMEDSVHLRCLLIQELGSVPGDQHWDRSALVRSVLAAMTLTPARATELAERWRTLPAEQILLLRRHKHLVGPLAALVDQLPAGPDTERVRTWLAMLPKLP</sequence>
<reference evidence="1 2" key="1">
    <citation type="submission" date="2017-01" db="EMBL/GenBank/DDBJ databases">
        <authorList>
            <person name="Mah S.A."/>
            <person name="Swanson W.J."/>
            <person name="Moy G.W."/>
            <person name="Vacquier V.D."/>
        </authorList>
    </citation>
    <scope>NUCLEOTIDE SEQUENCE [LARGE SCALE GENOMIC DNA]</scope>
    <source>
        <strain evidence="1 2">DSM 45758</strain>
    </source>
</reference>
<proteinExistence type="predicted"/>
<organism evidence="1 2">
    <name type="scientific">Micromonospora avicenniae</name>
    <dbReference type="NCBI Taxonomy" id="1198245"/>
    <lineage>
        <taxon>Bacteria</taxon>
        <taxon>Bacillati</taxon>
        <taxon>Actinomycetota</taxon>
        <taxon>Actinomycetes</taxon>
        <taxon>Micromonosporales</taxon>
        <taxon>Micromonosporaceae</taxon>
        <taxon>Micromonospora</taxon>
    </lineage>
</organism>
<gene>
    <name evidence="1" type="ORF">SAMN05444858_107240</name>
</gene>
<dbReference type="Proteomes" id="UP000186004">
    <property type="component" value="Unassembled WGS sequence"/>
</dbReference>
<dbReference type="EMBL" id="FTNF01000007">
    <property type="protein sequence ID" value="SIR23567.1"/>
    <property type="molecule type" value="Genomic_DNA"/>
</dbReference>
<accession>A0A1N6Z9T8</accession>
<protein>
    <submittedName>
        <fullName evidence="1">Uncharacterized protein</fullName>
    </submittedName>
</protein>
<keyword evidence="2" id="KW-1185">Reference proteome</keyword>